<keyword evidence="7" id="KW-1185">Reference proteome</keyword>
<organism evidence="6 7">
    <name type="scientific">Camelimonas lactis</name>
    <dbReference type="NCBI Taxonomy" id="659006"/>
    <lineage>
        <taxon>Bacteria</taxon>
        <taxon>Pseudomonadati</taxon>
        <taxon>Pseudomonadota</taxon>
        <taxon>Alphaproteobacteria</taxon>
        <taxon>Hyphomicrobiales</taxon>
        <taxon>Chelatococcaceae</taxon>
        <taxon>Camelimonas</taxon>
    </lineage>
</organism>
<accession>A0A4R2GPJ4</accession>
<reference evidence="6 7" key="1">
    <citation type="submission" date="2019-03" db="EMBL/GenBank/DDBJ databases">
        <title>Genomic Encyclopedia of Type Strains, Phase IV (KMG-IV): sequencing the most valuable type-strain genomes for metagenomic binning, comparative biology and taxonomic classification.</title>
        <authorList>
            <person name="Goeker M."/>
        </authorList>
    </citation>
    <scope>NUCLEOTIDE SEQUENCE [LARGE SCALE GENOMIC DNA]</scope>
    <source>
        <strain evidence="6 7">DSM 22958</strain>
    </source>
</reference>
<dbReference type="CDD" id="cd00498">
    <property type="entry name" value="Hsp33"/>
    <property type="match status" value="1"/>
</dbReference>
<dbReference type="Gene3D" id="3.90.1280.10">
    <property type="entry name" value="HSP33 redox switch-like"/>
    <property type="match status" value="1"/>
</dbReference>
<dbReference type="AlphaFoldDB" id="A0A4R2GPJ4"/>
<dbReference type="InterPro" id="IPR016154">
    <property type="entry name" value="Heat_shock_Hsp33_C"/>
</dbReference>
<dbReference type="RefSeq" id="WP_132008925.1">
    <property type="nucleotide sequence ID" value="NZ_JBHUNN010000002.1"/>
</dbReference>
<dbReference type="SUPFAM" id="SSF64397">
    <property type="entry name" value="Hsp33 domain"/>
    <property type="match status" value="1"/>
</dbReference>
<dbReference type="SUPFAM" id="SSF118352">
    <property type="entry name" value="HSP33 redox switch-like"/>
    <property type="match status" value="1"/>
</dbReference>
<dbReference type="GO" id="GO:0042026">
    <property type="term" value="P:protein refolding"/>
    <property type="evidence" value="ECO:0007669"/>
    <property type="project" value="TreeGrafter"/>
</dbReference>
<dbReference type="InterPro" id="IPR000397">
    <property type="entry name" value="Heat_shock_Hsp33"/>
</dbReference>
<dbReference type="NCBIfam" id="NF002386">
    <property type="entry name" value="PRK01402.1"/>
    <property type="match status" value="1"/>
</dbReference>
<sequence>MAGAAAAGSHAGDDLSLPFAVEALDVRGRVVRLGPALDAVLARHNYPPAVSRVVGEAMALTVLLGSALKLEGRFQLQTRSSGPVNMIVVDFDAPDRVRACARFDAEAVAAAAAAGETATGALLGNGHLAMTIDQGSHASRYQGIVPLEGQSLEECAHTYFQQSEQIPTLVRLAVGEEMTLQSPNGRYYRAGGLMVQFMPHSADRLRQADLSPGDAPTGHQIAAGVEDEAWNEARLLAETTEAHELLDPLLPSEQLLYRLYHERGVRVFPAQPVREACQCSRERIMGMLGGFSRQERADMVGDDGRIGVTCEFCSRHYDLDPGQVEAEIAAAALADSDEGGERDA</sequence>
<protein>
    <submittedName>
        <fullName evidence="6">Molecular chaperone Hsp33</fullName>
    </submittedName>
</protein>
<dbReference type="EMBL" id="SLWL01000012">
    <property type="protein sequence ID" value="TCO11489.1"/>
    <property type="molecule type" value="Genomic_DNA"/>
</dbReference>
<keyword evidence="5" id="KW-0676">Redox-active center</keyword>
<dbReference type="OrthoDB" id="9793753at2"/>
<evidence type="ECO:0000256" key="4">
    <source>
        <dbReference type="ARBA" id="ARBA00023186"/>
    </source>
</evidence>
<comment type="caution">
    <text evidence="6">The sequence shown here is derived from an EMBL/GenBank/DDBJ whole genome shotgun (WGS) entry which is preliminary data.</text>
</comment>
<evidence type="ECO:0000256" key="1">
    <source>
        <dbReference type="ARBA" id="ARBA00022490"/>
    </source>
</evidence>
<dbReference type="InterPro" id="IPR023212">
    <property type="entry name" value="Hsp33_helix_hairpin_bin_dom_sf"/>
</dbReference>
<dbReference type="GO" id="GO:0051082">
    <property type="term" value="F:unfolded protein binding"/>
    <property type="evidence" value="ECO:0007669"/>
    <property type="project" value="InterPro"/>
</dbReference>
<evidence type="ECO:0000256" key="3">
    <source>
        <dbReference type="ARBA" id="ARBA00023157"/>
    </source>
</evidence>
<name>A0A4R2GPJ4_9HYPH</name>
<dbReference type="PIRSF" id="PIRSF005261">
    <property type="entry name" value="Heat_shock_Hsp33"/>
    <property type="match status" value="1"/>
</dbReference>
<dbReference type="GO" id="GO:0044183">
    <property type="term" value="F:protein folding chaperone"/>
    <property type="evidence" value="ECO:0007669"/>
    <property type="project" value="TreeGrafter"/>
</dbReference>
<evidence type="ECO:0000313" key="6">
    <source>
        <dbReference type="EMBL" id="TCO11489.1"/>
    </source>
</evidence>
<dbReference type="Proteomes" id="UP000294881">
    <property type="component" value="Unassembled WGS sequence"/>
</dbReference>
<keyword evidence="3" id="KW-1015">Disulfide bond</keyword>
<dbReference type="PANTHER" id="PTHR30111">
    <property type="entry name" value="33 KDA CHAPERONIN"/>
    <property type="match status" value="1"/>
</dbReference>
<dbReference type="Gene3D" id="1.10.287.480">
    <property type="entry name" value="helix hairpin bin"/>
    <property type="match status" value="1"/>
</dbReference>
<gene>
    <name evidence="6" type="ORF">EV666_11277</name>
</gene>
<keyword evidence="2" id="KW-0862">Zinc</keyword>
<keyword evidence="4" id="KW-0143">Chaperone</keyword>
<dbReference type="PANTHER" id="PTHR30111:SF1">
    <property type="entry name" value="33 KDA CHAPERONIN"/>
    <property type="match status" value="1"/>
</dbReference>
<proteinExistence type="predicted"/>
<keyword evidence="1" id="KW-0963">Cytoplasm</keyword>
<evidence type="ECO:0000313" key="7">
    <source>
        <dbReference type="Proteomes" id="UP000294881"/>
    </source>
</evidence>
<dbReference type="InterPro" id="IPR016153">
    <property type="entry name" value="Heat_shock_Hsp33_N"/>
</dbReference>
<dbReference type="Gene3D" id="3.55.30.10">
    <property type="entry name" value="Hsp33 domain"/>
    <property type="match status" value="1"/>
</dbReference>
<dbReference type="GO" id="GO:0005737">
    <property type="term" value="C:cytoplasm"/>
    <property type="evidence" value="ECO:0007669"/>
    <property type="project" value="InterPro"/>
</dbReference>
<dbReference type="Pfam" id="PF01430">
    <property type="entry name" value="HSP33"/>
    <property type="match status" value="1"/>
</dbReference>
<evidence type="ECO:0000256" key="2">
    <source>
        <dbReference type="ARBA" id="ARBA00022833"/>
    </source>
</evidence>
<evidence type="ECO:0000256" key="5">
    <source>
        <dbReference type="ARBA" id="ARBA00023284"/>
    </source>
</evidence>